<dbReference type="AlphaFoldDB" id="A0A8T3B714"/>
<accession>A0A8T3B714</accession>
<proteinExistence type="predicted"/>
<dbReference type="Proteomes" id="UP000829196">
    <property type="component" value="Unassembled WGS sequence"/>
</dbReference>
<dbReference type="EMBL" id="JAGYWB010000011">
    <property type="protein sequence ID" value="KAI0504413.1"/>
    <property type="molecule type" value="Genomic_DNA"/>
</dbReference>
<name>A0A8T3B714_DENNO</name>
<protein>
    <submittedName>
        <fullName evidence="1">Uncharacterized protein</fullName>
    </submittedName>
</protein>
<evidence type="ECO:0000313" key="2">
    <source>
        <dbReference type="Proteomes" id="UP000829196"/>
    </source>
</evidence>
<keyword evidence="2" id="KW-1185">Reference proteome</keyword>
<evidence type="ECO:0000313" key="1">
    <source>
        <dbReference type="EMBL" id="KAI0504413.1"/>
    </source>
</evidence>
<organism evidence="1 2">
    <name type="scientific">Dendrobium nobile</name>
    <name type="common">Orchid</name>
    <dbReference type="NCBI Taxonomy" id="94219"/>
    <lineage>
        <taxon>Eukaryota</taxon>
        <taxon>Viridiplantae</taxon>
        <taxon>Streptophyta</taxon>
        <taxon>Embryophyta</taxon>
        <taxon>Tracheophyta</taxon>
        <taxon>Spermatophyta</taxon>
        <taxon>Magnoliopsida</taxon>
        <taxon>Liliopsida</taxon>
        <taxon>Asparagales</taxon>
        <taxon>Orchidaceae</taxon>
        <taxon>Epidendroideae</taxon>
        <taxon>Malaxideae</taxon>
        <taxon>Dendrobiinae</taxon>
        <taxon>Dendrobium</taxon>
    </lineage>
</organism>
<sequence>MHAKQSESFEGHDELLSASYSDQITSSPCFASIKDFQNNAKTKQTKMQEKIYIKKNIKASIRALEFFLPSQSSGAWYQFHILAWIHH</sequence>
<gene>
    <name evidence="1" type="ORF">KFK09_015365</name>
</gene>
<reference evidence="1" key="1">
    <citation type="journal article" date="2022" name="Front. Genet.">
        <title>Chromosome-Scale Assembly of the Dendrobium nobile Genome Provides Insights Into the Molecular Mechanism of the Biosynthesis of the Medicinal Active Ingredient of Dendrobium.</title>
        <authorList>
            <person name="Xu Q."/>
            <person name="Niu S.-C."/>
            <person name="Li K.-L."/>
            <person name="Zheng P.-J."/>
            <person name="Zhang X.-J."/>
            <person name="Jia Y."/>
            <person name="Liu Y."/>
            <person name="Niu Y.-X."/>
            <person name="Yu L.-H."/>
            <person name="Chen D.-F."/>
            <person name="Zhang G.-Q."/>
        </authorList>
    </citation>
    <scope>NUCLEOTIDE SEQUENCE</scope>
    <source>
        <tissue evidence="1">Leaf</tissue>
    </source>
</reference>
<comment type="caution">
    <text evidence="1">The sequence shown here is derived from an EMBL/GenBank/DDBJ whole genome shotgun (WGS) entry which is preliminary data.</text>
</comment>